<dbReference type="RefSeq" id="WP_126842261.1">
    <property type="nucleotide sequence ID" value="NZ_PIQH01000008.1"/>
</dbReference>
<protein>
    <recommendedName>
        <fullName evidence="4">Capsule assembly Wzi family protein</fullName>
    </recommendedName>
</protein>
<dbReference type="AlphaFoldDB" id="A0A432ZPD6"/>
<dbReference type="InterPro" id="IPR026950">
    <property type="entry name" value="Caps_assemb_Wzi"/>
</dbReference>
<dbReference type="Proteomes" id="UP000287996">
    <property type="component" value="Unassembled WGS sequence"/>
</dbReference>
<dbReference type="Pfam" id="PF14052">
    <property type="entry name" value="Caps_assemb_Wzi"/>
    <property type="match status" value="1"/>
</dbReference>
<dbReference type="OrthoDB" id="101884at2"/>
<comment type="caution">
    <text evidence="2">The sequence shown here is derived from an EMBL/GenBank/DDBJ whole genome shotgun (WGS) entry which is preliminary data.</text>
</comment>
<dbReference type="InterPro" id="IPR038636">
    <property type="entry name" value="Wzi_sf"/>
</dbReference>
<dbReference type="EMBL" id="PIQH01000008">
    <property type="protein sequence ID" value="RUO79754.1"/>
    <property type="molecule type" value="Genomic_DNA"/>
</dbReference>
<proteinExistence type="predicted"/>
<evidence type="ECO:0000313" key="3">
    <source>
        <dbReference type="Proteomes" id="UP000287996"/>
    </source>
</evidence>
<keyword evidence="1" id="KW-0732">Signal</keyword>
<reference evidence="2 3" key="1">
    <citation type="journal article" date="2011" name="Front. Microbiol.">
        <title>Genomic signatures of strain selection and enhancement in Bacillus atrophaeus var. globigii, a historical biowarfare simulant.</title>
        <authorList>
            <person name="Gibbons H.S."/>
            <person name="Broomall S.M."/>
            <person name="McNew L.A."/>
            <person name="Daligault H."/>
            <person name="Chapman C."/>
            <person name="Bruce D."/>
            <person name="Karavis M."/>
            <person name="Krepps M."/>
            <person name="McGregor P.A."/>
            <person name="Hong C."/>
            <person name="Park K.H."/>
            <person name="Akmal A."/>
            <person name="Feldman A."/>
            <person name="Lin J.S."/>
            <person name="Chang W.E."/>
            <person name="Higgs B.W."/>
            <person name="Demirev P."/>
            <person name="Lindquist J."/>
            <person name="Liem A."/>
            <person name="Fochler E."/>
            <person name="Read T.D."/>
            <person name="Tapia R."/>
            <person name="Johnson S."/>
            <person name="Bishop-Lilly K.A."/>
            <person name="Detter C."/>
            <person name="Han C."/>
            <person name="Sozhamannan S."/>
            <person name="Rosenzweig C.N."/>
            <person name="Skowronski E.W."/>
        </authorList>
    </citation>
    <scope>NUCLEOTIDE SEQUENCE [LARGE SCALE GENOMIC DNA]</scope>
    <source>
        <strain evidence="2 3">CC-PW-9</strain>
    </source>
</reference>
<keyword evidence="3" id="KW-1185">Reference proteome</keyword>
<feature type="signal peptide" evidence="1">
    <location>
        <begin position="1"/>
        <end position="36"/>
    </location>
</feature>
<feature type="chain" id="PRO_5019375771" description="Capsule assembly Wzi family protein" evidence="1">
    <location>
        <begin position="37"/>
        <end position="461"/>
    </location>
</feature>
<sequence>MPSHRASVLKKRLKKSFTTTAMMVALVAYYFPAADASVWVESDDQRLRQSLQVLVNGGWVDTPVQQFPFPWRALLNELHAINVSALNVHERYAYDFIRHRLQYAEHGPRTRLVAKAATDNALFVNNAFADARYEQASLAVRQSFVGDHWAAGLQITRRYHPFEGHHDTVLDGSYIAFNLADWSFSLDTLPMWWGPSQHSALLFSENARPFTKLRATYAPAAAVDWLGPMQASVFVGEQSNTARIDSRTIAGARLAFTPLTQLNLGLNWVQQSATSERGSQQQVSSNQLASIDFRAALPLGTQSLAVYGEFAIETSTSKFDDSAKNTGIQWSFGGRQQSHQVTLEFSDTRTATGASFYQTYQGYQQFSQYGRSMGSSYPNNSKTWSLTYQAQQANGQQWGATLLKSQQQASQDDIEWRLAGVSYTHPVLSGLATLTVEWQQREQLGASKNEVVAGLRWEWRY</sequence>
<evidence type="ECO:0000256" key="1">
    <source>
        <dbReference type="SAM" id="SignalP"/>
    </source>
</evidence>
<gene>
    <name evidence="2" type="ORF">CWI84_08965</name>
</gene>
<accession>A0A432ZPD6</accession>
<evidence type="ECO:0000313" key="2">
    <source>
        <dbReference type="EMBL" id="RUO79754.1"/>
    </source>
</evidence>
<name>A0A432ZPD6_9GAMM</name>
<dbReference type="Gene3D" id="2.40.160.130">
    <property type="entry name" value="Capsule assembly protein Wzi"/>
    <property type="match status" value="1"/>
</dbReference>
<organism evidence="2 3">
    <name type="scientific">Idiomarina tyrosinivorans</name>
    <dbReference type="NCBI Taxonomy" id="1445662"/>
    <lineage>
        <taxon>Bacteria</taxon>
        <taxon>Pseudomonadati</taxon>
        <taxon>Pseudomonadota</taxon>
        <taxon>Gammaproteobacteria</taxon>
        <taxon>Alteromonadales</taxon>
        <taxon>Idiomarinaceae</taxon>
        <taxon>Idiomarina</taxon>
    </lineage>
</organism>
<evidence type="ECO:0008006" key="4">
    <source>
        <dbReference type="Google" id="ProtNLM"/>
    </source>
</evidence>